<evidence type="ECO:0000313" key="2">
    <source>
        <dbReference type="EMBL" id="KAJ0391262.1"/>
    </source>
</evidence>
<dbReference type="AlphaFoldDB" id="A0AAD5LRC8"/>
<dbReference type="InterPro" id="IPR043502">
    <property type="entry name" value="DNA/RNA_pol_sf"/>
</dbReference>
<feature type="domain" description="Reverse transcriptase" evidence="1">
    <location>
        <begin position="1"/>
        <end position="192"/>
    </location>
</feature>
<comment type="caution">
    <text evidence="2">The sequence shown here is derived from an EMBL/GenBank/DDBJ whole genome shotgun (WGS) entry which is preliminary data.</text>
</comment>
<dbReference type="SUPFAM" id="SSF56672">
    <property type="entry name" value="DNA/RNA polymerases"/>
    <property type="match status" value="1"/>
</dbReference>
<organism evidence="2 3">
    <name type="scientific">Pythium insidiosum</name>
    <name type="common">Pythiosis disease agent</name>
    <dbReference type="NCBI Taxonomy" id="114742"/>
    <lineage>
        <taxon>Eukaryota</taxon>
        <taxon>Sar</taxon>
        <taxon>Stramenopiles</taxon>
        <taxon>Oomycota</taxon>
        <taxon>Peronosporomycetes</taxon>
        <taxon>Pythiales</taxon>
        <taxon>Pythiaceae</taxon>
        <taxon>Pythium</taxon>
    </lineage>
</organism>
<dbReference type="PROSITE" id="PS50878">
    <property type="entry name" value="RT_POL"/>
    <property type="match status" value="1"/>
</dbReference>
<dbReference type="EMBL" id="JAKCXM010001173">
    <property type="protein sequence ID" value="KAJ0391262.1"/>
    <property type="molecule type" value="Genomic_DNA"/>
</dbReference>
<proteinExistence type="predicted"/>
<sequence>MVLSRADTYMMPSTSVLLDFSKAYDSLDRRFLSLALRYHGFAPPLIQAVEDLHLGTTATYVVDGDVSGLEEINCGIRQGCPLAPTLFILAADVLYASIAADTRLTGVPLSDAVTVSVVGYADDTTVYLHSPEEAPALADCLHDFAAVSGLVVNTQKSTAIFLRRQDTRVLAMPLPFPLAAPAQQVRYLGRQISTEPSADQVWLTALQQVRARLHLAAIKTTNVLQRIQVASSVILPKLLYTARHDWPSASQLRRLQRFIHDYVCPGRIAKSGICLRSNIGASGLAILSTAASLPRTDAERAALVEILPAAGRAPLSAGHWEEGWYVRDFSRYAEPFERIRHLQHTRHGRLNLAALLATPALAPGLLLHATGRPLTALDIDRVADDSLPICDVLELDRVSPSVMRFRLKGMEYPYLAVHGFRLLCDTLVMCYPDLLQGDLNPNRIPALGQSADQC</sequence>
<reference evidence="2" key="1">
    <citation type="submission" date="2021-12" db="EMBL/GenBank/DDBJ databases">
        <title>Prjna785345.</title>
        <authorList>
            <person name="Rujirawat T."/>
            <person name="Krajaejun T."/>
        </authorList>
    </citation>
    <scope>NUCLEOTIDE SEQUENCE</scope>
    <source>
        <strain evidence="2">Pi057C3</strain>
    </source>
</reference>
<dbReference type="Pfam" id="PF00078">
    <property type="entry name" value="RVT_1"/>
    <property type="match status" value="1"/>
</dbReference>
<dbReference type="Proteomes" id="UP001209570">
    <property type="component" value="Unassembled WGS sequence"/>
</dbReference>
<protein>
    <recommendedName>
        <fullName evidence="1">Reverse transcriptase domain-containing protein</fullName>
    </recommendedName>
</protein>
<evidence type="ECO:0000313" key="3">
    <source>
        <dbReference type="Proteomes" id="UP001209570"/>
    </source>
</evidence>
<evidence type="ECO:0000259" key="1">
    <source>
        <dbReference type="PROSITE" id="PS50878"/>
    </source>
</evidence>
<keyword evidence="3" id="KW-1185">Reference proteome</keyword>
<dbReference type="InterPro" id="IPR000477">
    <property type="entry name" value="RT_dom"/>
</dbReference>
<accession>A0AAD5LRC8</accession>
<name>A0AAD5LRC8_PYTIN</name>
<dbReference type="PANTHER" id="PTHR19446">
    <property type="entry name" value="REVERSE TRANSCRIPTASES"/>
    <property type="match status" value="1"/>
</dbReference>
<gene>
    <name evidence="2" type="ORF">P43SY_010705</name>
</gene>